<dbReference type="Proteomes" id="UP000218113">
    <property type="component" value="Unassembled WGS sequence"/>
</dbReference>
<keyword evidence="1" id="KW-0472">Membrane</keyword>
<sequence>MEIIISIIKWVFVESIYGIAIVAVIAYFLAFGLKKVITNAPKPEIIAGIVFFIALFTIPSIPRYIFESETLSKVDGKPWIKILDKTKWGAITEPLTWFNTPVGSIFIVMPNDMSIGGFREVLMQYKKELKVVMTEPDCSDKTIFFSVPNNKGIFQYTSNESQQMTVQEIKRYCEYDWAQEKQALAKEILKQLNE</sequence>
<dbReference type="AlphaFoldDB" id="A0A2A4SK47"/>
<dbReference type="EMBL" id="NVSR01000180">
    <property type="protein sequence ID" value="PCI21592.1"/>
    <property type="molecule type" value="Genomic_DNA"/>
</dbReference>
<proteinExistence type="predicted"/>
<evidence type="ECO:0000256" key="1">
    <source>
        <dbReference type="SAM" id="Phobius"/>
    </source>
</evidence>
<organism evidence="2 3">
    <name type="scientific">SAR324 cluster bacterium</name>
    <dbReference type="NCBI Taxonomy" id="2024889"/>
    <lineage>
        <taxon>Bacteria</taxon>
        <taxon>Deltaproteobacteria</taxon>
        <taxon>SAR324 cluster</taxon>
    </lineage>
</organism>
<reference evidence="3" key="1">
    <citation type="submission" date="2017-08" db="EMBL/GenBank/DDBJ databases">
        <title>A dynamic microbial community with high functional redundancy inhabits the cold, oxic subseafloor aquifer.</title>
        <authorList>
            <person name="Tully B.J."/>
            <person name="Wheat C.G."/>
            <person name="Glazer B.T."/>
            <person name="Huber J.A."/>
        </authorList>
    </citation>
    <scope>NUCLEOTIDE SEQUENCE [LARGE SCALE GENOMIC DNA]</scope>
</reference>
<keyword evidence="1" id="KW-1133">Transmembrane helix</keyword>
<name>A0A2A4SK47_9DELT</name>
<keyword evidence="1" id="KW-0812">Transmembrane</keyword>
<feature type="transmembrane region" description="Helical" evidence="1">
    <location>
        <begin position="45"/>
        <end position="66"/>
    </location>
</feature>
<gene>
    <name evidence="2" type="ORF">COB67_13980</name>
</gene>
<evidence type="ECO:0000313" key="3">
    <source>
        <dbReference type="Proteomes" id="UP000218113"/>
    </source>
</evidence>
<feature type="transmembrane region" description="Helical" evidence="1">
    <location>
        <begin position="12"/>
        <end position="33"/>
    </location>
</feature>
<evidence type="ECO:0000313" key="2">
    <source>
        <dbReference type="EMBL" id="PCI21592.1"/>
    </source>
</evidence>
<comment type="caution">
    <text evidence="2">The sequence shown here is derived from an EMBL/GenBank/DDBJ whole genome shotgun (WGS) entry which is preliminary data.</text>
</comment>
<accession>A0A2A4SK47</accession>
<protein>
    <submittedName>
        <fullName evidence="2">Uncharacterized protein</fullName>
    </submittedName>
</protein>